<keyword evidence="1" id="KW-0812">Transmembrane</keyword>
<name>A0A285X426_9FLAO</name>
<evidence type="ECO:0000256" key="1">
    <source>
        <dbReference type="SAM" id="Phobius"/>
    </source>
</evidence>
<reference evidence="3" key="1">
    <citation type="submission" date="2017-09" db="EMBL/GenBank/DDBJ databases">
        <authorList>
            <person name="Varghese N."/>
            <person name="Submissions S."/>
        </authorList>
    </citation>
    <scope>NUCLEOTIDE SEQUENCE [LARGE SCALE GENOMIC DNA]</scope>
    <source>
        <strain evidence="3">CGMCC 1.12641</strain>
    </source>
</reference>
<keyword evidence="3" id="KW-1185">Reference proteome</keyword>
<sequence length="77" mass="8953">MKKPSSQFWNSLFIVVGGAILLFEISGEERNVYAMILGLVLLMFGLYRATNFWVETKDDHKKDQEEEEINNNNKKDV</sequence>
<gene>
    <name evidence="2" type="ORF">SAMN06296241_1581</name>
</gene>
<feature type="transmembrane region" description="Helical" evidence="1">
    <location>
        <begin position="32"/>
        <end position="54"/>
    </location>
</feature>
<dbReference type="AlphaFoldDB" id="A0A285X426"/>
<dbReference type="Proteomes" id="UP000219193">
    <property type="component" value="Unassembled WGS sequence"/>
</dbReference>
<evidence type="ECO:0000313" key="2">
    <source>
        <dbReference type="EMBL" id="SOC80038.1"/>
    </source>
</evidence>
<dbReference type="EMBL" id="OCMF01000002">
    <property type="protein sequence ID" value="SOC80038.1"/>
    <property type="molecule type" value="Genomic_DNA"/>
</dbReference>
<organism evidence="2 3">
    <name type="scientific">Salinimicrobium sediminis</name>
    <dbReference type="NCBI Taxonomy" id="1343891"/>
    <lineage>
        <taxon>Bacteria</taxon>
        <taxon>Pseudomonadati</taxon>
        <taxon>Bacteroidota</taxon>
        <taxon>Flavobacteriia</taxon>
        <taxon>Flavobacteriales</taxon>
        <taxon>Flavobacteriaceae</taxon>
        <taxon>Salinimicrobium</taxon>
    </lineage>
</organism>
<feature type="transmembrane region" description="Helical" evidence="1">
    <location>
        <begin position="7"/>
        <end position="26"/>
    </location>
</feature>
<dbReference type="OrthoDB" id="1448061at2"/>
<keyword evidence="1" id="KW-0472">Membrane</keyword>
<proteinExistence type="predicted"/>
<evidence type="ECO:0000313" key="3">
    <source>
        <dbReference type="Proteomes" id="UP000219193"/>
    </source>
</evidence>
<keyword evidence="1" id="KW-1133">Transmembrane helix</keyword>
<accession>A0A285X426</accession>
<dbReference type="RefSeq" id="WP_097055841.1">
    <property type="nucleotide sequence ID" value="NZ_OCMF01000002.1"/>
</dbReference>
<protein>
    <submittedName>
        <fullName evidence="2">Uncharacterized protein</fullName>
    </submittedName>
</protein>